<dbReference type="AlphaFoldDB" id="A0A8D4UUN7"/>
<evidence type="ECO:0000313" key="4">
    <source>
        <dbReference type="EMBL" id="BBK25306.1"/>
    </source>
</evidence>
<protein>
    <recommendedName>
        <fullName evidence="2">Universal stress protein</fullName>
    </recommendedName>
</protein>
<dbReference type="PIRSF" id="PIRSF006276">
    <property type="entry name" value="UspA"/>
    <property type="match status" value="1"/>
</dbReference>
<comment type="similarity">
    <text evidence="1 2">Belongs to the universal stress protein A family.</text>
</comment>
<proteinExistence type="inferred from homology"/>
<comment type="subcellular location">
    <subcellularLocation>
        <location evidence="2">Cytoplasm</location>
    </subcellularLocation>
</comment>
<reference evidence="5" key="1">
    <citation type="submission" date="2019-05" db="EMBL/GenBank/DDBJ databases">
        <title>Complete genome sequencing of Dialister sp. strain 5BBH33.</title>
        <authorList>
            <person name="Sakamoto M."/>
            <person name="Murakami T."/>
            <person name="Mori H."/>
        </authorList>
    </citation>
    <scope>NUCLEOTIDE SEQUENCE [LARGE SCALE GENOMIC DNA]</scope>
    <source>
        <strain evidence="5">5BBH33</strain>
    </source>
</reference>
<dbReference type="PANTHER" id="PTHR46268:SF6">
    <property type="entry name" value="UNIVERSAL STRESS PROTEIN UP12"/>
    <property type="match status" value="1"/>
</dbReference>
<dbReference type="InterPro" id="IPR006016">
    <property type="entry name" value="UspA"/>
</dbReference>
<accession>A0A8D4UUN7</accession>
<dbReference type="PRINTS" id="PR01438">
    <property type="entry name" value="UNVRSLSTRESS"/>
</dbReference>
<sequence length="142" mass="15427">METKKILVPVDGSEPANRAFHIALDLAAKDKAEVTLIDVVDANDMLYATSKVMISPEFYTTIKRKGKELITKLEKEIPESIPHSTEIHVGLPGQMIASVAKEGHFDLIIMGNSGKGALDAFVTGSVSQYVIHHANCPVMIVK</sequence>
<dbReference type="InterPro" id="IPR014729">
    <property type="entry name" value="Rossmann-like_a/b/a_fold"/>
</dbReference>
<dbReference type="GeneID" id="92716467"/>
<name>A0A8D4UUN7_9FIRM</name>
<dbReference type="EMBL" id="AP019697">
    <property type="protein sequence ID" value="BBK25306.1"/>
    <property type="molecule type" value="Genomic_DNA"/>
</dbReference>
<feature type="domain" description="UspA" evidence="3">
    <location>
        <begin position="3"/>
        <end position="142"/>
    </location>
</feature>
<keyword evidence="5" id="KW-1185">Reference proteome</keyword>
<keyword evidence="2" id="KW-0963">Cytoplasm</keyword>
<dbReference type="InterPro" id="IPR006015">
    <property type="entry name" value="Universal_stress_UspA"/>
</dbReference>
<dbReference type="KEGG" id="dho:Dia5BBH33_12410"/>
<dbReference type="Pfam" id="PF00582">
    <property type="entry name" value="Usp"/>
    <property type="match status" value="1"/>
</dbReference>
<organism evidence="4 5">
    <name type="scientific">Dialister hominis</name>
    <dbReference type="NCBI Taxonomy" id="2582419"/>
    <lineage>
        <taxon>Bacteria</taxon>
        <taxon>Bacillati</taxon>
        <taxon>Bacillota</taxon>
        <taxon>Negativicutes</taxon>
        <taxon>Veillonellales</taxon>
        <taxon>Veillonellaceae</taxon>
        <taxon>Dialister</taxon>
    </lineage>
</organism>
<dbReference type="RefSeq" id="WP_022381846.1">
    <property type="nucleotide sequence ID" value="NZ_AP019697.1"/>
</dbReference>
<evidence type="ECO:0000256" key="1">
    <source>
        <dbReference type="ARBA" id="ARBA00008791"/>
    </source>
</evidence>
<gene>
    <name evidence="4" type="primary">uspA_1</name>
    <name evidence="4" type="ORF">Dia5BBH33_12410</name>
</gene>
<dbReference type="GO" id="GO:0005737">
    <property type="term" value="C:cytoplasm"/>
    <property type="evidence" value="ECO:0007669"/>
    <property type="project" value="UniProtKB-SubCell"/>
</dbReference>
<dbReference type="SUPFAM" id="SSF52402">
    <property type="entry name" value="Adenine nucleotide alpha hydrolases-like"/>
    <property type="match status" value="1"/>
</dbReference>
<evidence type="ECO:0000313" key="5">
    <source>
        <dbReference type="Proteomes" id="UP000320585"/>
    </source>
</evidence>
<dbReference type="CDD" id="cd00293">
    <property type="entry name" value="USP-like"/>
    <property type="match status" value="1"/>
</dbReference>
<dbReference type="Gene3D" id="3.40.50.620">
    <property type="entry name" value="HUPs"/>
    <property type="match status" value="1"/>
</dbReference>
<dbReference type="OrthoDB" id="9777884at2"/>
<evidence type="ECO:0000259" key="3">
    <source>
        <dbReference type="Pfam" id="PF00582"/>
    </source>
</evidence>
<dbReference type="Proteomes" id="UP000320585">
    <property type="component" value="Chromosome"/>
</dbReference>
<evidence type="ECO:0000256" key="2">
    <source>
        <dbReference type="PIRNR" id="PIRNR006276"/>
    </source>
</evidence>
<dbReference type="PANTHER" id="PTHR46268">
    <property type="entry name" value="STRESS RESPONSE PROTEIN NHAX"/>
    <property type="match status" value="1"/>
</dbReference>